<feature type="chain" id="PRO_5042604788" evidence="1">
    <location>
        <begin position="18"/>
        <end position="360"/>
    </location>
</feature>
<protein>
    <submittedName>
        <fullName evidence="2">Uu.00g108930.m01.CDS01</fullName>
    </submittedName>
</protein>
<dbReference type="PANTHER" id="PTHR36578:SF1">
    <property type="entry name" value="APPLE DOMAIN-CONTAINING PROTEIN"/>
    <property type="match status" value="1"/>
</dbReference>
<dbReference type="Proteomes" id="UP001295740">
    <property type="component" value="Unassembled WGS sequence"/>
</dbReference>
<keyword evidence="3" id="KW-1185">Reference proteome</keyword>
<proteinExistence type="predicted"/>
<sequence length="360" mass="38087">MKTQAVILQTLVSFAAASPLVPRQAIDVDLVNSAPDPTLVTVPIGPTADSVNYDLAAATQLAVADPLTVPAATKRDLAARTACEVQPTGAGPVPDVDNDDSFLKFADFSDAATSALVPSGYQQTYTDLQASSIAYGYLGYRTLDSYDTSACAAQCDTITGCSGVNIYFERDPTVEPAADCPNPPSTTVIKCVLWGGYVAAENAKNDGQWRDDFHVVIAGSNGYMKTAVPAVSGFEGESLGNSTINAPNNCLGQNTYMGSKIFSTSIFDPSLCGAACTSQNQYNVAHPPAQGEPMICTFFTTYLMAKNGNSQGQYCAMYTQSWDSSYAVNDGQWRGQDHYTVEYAFSYSNATSSGGPQCSK</sequence>
<organism evidence="2 3">
    <name type="scientific">Anthostomella pinea</name>
    <dbReference type="NCBI Taxonomy" id="933095"/>
    <lineage>
        <taxon>Eukaryota</taxon>
        <taxon>Fungi</taxon>
        <taxon>Dikarya</taxon>
        <taxon>Ascomycota</taxon>
        <taxon>Pezizomycotina</taxon>
        <taxon>Sordariomycetes</taxon>
        <taxon>Xylariomycetidae</taxon>
        <taxon>Xylariales</taxon>
        <taxon>Xylariaceae</taxon>
        <taxon>Anthostomella</taxon>
    </lineage>
</organism>
<dbReference type="PANTHER" id="PTHR36578">
    <property type="entry name" value="CHROMOSOME 15, WHOLE GENOME SHOTGUN SEQUENCE"/>
    <property type="match status" value="1"/>
</dbReference>
<evidence type="ECO:0000256" key="1">
    <source>
        <dbReference type="SAM" id="SignalP"/>
    </source>
</evidence>
<gene>
    <name evidence="2" type="ORF">KHLLAP_LOCUS3967</name>
</gene>
<comment type="caution">
    <text evidence="2">The sequence shown here is derived from an EMBL/GenBank/DDBJ whole genome shotgun (WGS) entry which is preliminary data.</text>
</comment>
<keyword evidence="1" id="KW-0732">Signal</keyword>
<dbReference type="EMBL" id="CAUWAG010000006">
    <property type="protein sequence ID" value="CAJ2503499.1"/>
    <property type="molecule type" value="Genomic_DNA"/>
</dbReference>
<feature type="signal peptide" evidence="1">
    <location>
        <begin position="1"/>
        <end position="17"/>
    </location>
</feature>
<accession>A0AAI8VF38</accession>
<name>A0AAI8VF38_9PEZI</name>
<reference evidence="2" key="1">
    <citation type="submission" date="2023-10" db="EMBL/GenBank/DDBJ databases">
        <authorList>
            <person name="Hackl T."/>
        </authorList>
    </citation>
    <scope>NUCLEOTIDE SEQUENCE</scope>
</reference>
<dbReference type="AlphaFoldDB" id="A0AAI8VF38"/>
<evidence type="ECO:0000313" key="2">
    <source>
        <dbReference type="EMBL" id="CAJ2503499.1"/>
    </source>
</evidence>
<evidence type="ECO:0000313" key="3">
    <source>
        <dbReference type="Proteomes" id="UP001295740"/>
    </source>
</evidence>